<dbReference type="CDD" id="cd04606">
    <property type="entry name" value="CBS_pair_Mg_transporter"/>
    <property type="match status" value="1"/>
</dbReference>
<keyword evidence="9" id="KW-1003">Cell membrane</keyword>
<feature type="transmembrane region" description="Helical" evidence="9">
    <location>
        <begin position="418"/>
        <end position="442"/>
    </location>
</feature>
<dbReference type="InterPro" id="IPR000644">
    <property type="entry name" value="CBS_dom"/>
</dbReference>
<dbReference type="SUPFAM" id="SSF161093">
    <property type="entry name" value="MgtE membrane domain-like"/>
    <property type="match status" value="1"/>
</dbReference>
<protein>
    <recommendedName>
        <fullName evidence="9">Magnesium transporter MgtE</fullName>
    </recommendedName>
</protein>
<comment type="subcellular location">
    <subcellularLocation>
        <location evidence="9">Cell membrane</location>
        <topology evidence="9">Multi-pass membrane protein</topology>
    </subcellularLocation>
    <subcellularLocation>
        <location evidence="1">Membrane</location>
        <topology evidence="1">Multi-pass membrane protein</topology>
    </subcellularLocation>
</comment>
<dbReference type="GO" id="GO:0005886">
    <property type="term" value="C:plasma membrane"/>
    <property type="evidence" value="ECO:0007669"/>
    <property type="project" value="UniProtKB-SubCell"/>
</dbReference>
<dbReference type="Pfam" id="PF00571">
    <property type="entry name" value="CBS"/>
    <property type="match status" value="2"/>
</dbReference>
<evidence type="ECO:0000256" key="7">
    <source>
        <dbReference type="ARBA" id="ARBA00023136"/>
    </source>
</evidence>
<evidence type="ECO:0000256" key="3">
    <source>
        <dbReference type="ARBA" id="ARBA00022448"/>
    </source>
</evidence>
<keyword evidence="5 9" id="KW-0460">Magnesium</keyword>
<feature type="transmembrane region" description="Helical" evidence="9">
    <location>
        <begin position="353"/>
        <end position="373"/>
    </location>
</feature>
<dbReference type="STRING" id="1403537.Q428_02650"/>
<evidence type="ECO:0000313" key="11">
    <source>
        <dbReference type="EMBL" id="EYE89354.1"/>
    </source>
</evidence>
<dbReference type="PROSITE" id="PS51371">
    <property type="entry name" value="CBS"/>
    <property type="match status" value="1"/>
</dbReference>
<organism evidence="11 12">
    <name type="scientific">Fervidicella metallireducens AeB</name>
    <dbReference type="NCBI Taxonomy" id="1403537"/>
    <lineage>
        <taxon>Bacteria</taxon>
        <taxon>Bacillati</taxon>
        <taxon>Bacillota</taxon>
        <taxon>Clostridia</taxon>
        <taxon>Eubacteriales</taxon>
        <taxon>Clostridiaceae</taxon>
        <taxon>Fervidicella</taxon>
    </lineage>
</organism>
<dbReference type="GO" id="GO:0046872">
    <property type="term" value="F:metal ion binding"/>
    <property type="evidence" value="ECO:0007669"/>
    <property type="project" value="UniProtKB-KW"/>
</dbReference>
<proteinExistence type="inferred from homology"/>
<evidence type="ECO:0000256" key="1">
    <source>
        <dbReference type="ARBA" id="ARBA00004141"/>
    </source>
</evidence>
<dbReference type="Pfam" id="PF01769">
    <property type="entry name" value="MgtE"/>
    <property type="match status" value="1"/>
</dbReference>
<dbReference type="InterPro" id="IPR006667">
    <property type="entry name" value="SLC41_membr_dom"/>
</dbReference>
<feature type="domain" description="CBS" evidence="10">
    <location>
        <begin position="195"/>
        <end position="251"/>
    </location>
</feature>
<keyword evidence="4 9" id="KW-0812">Transmembrane</keyword>
<dbReference type="SUPFAM" id="SSF158791">
    <property type="entry name" value="MgtE N-terminal domain-like"/>
    <property type="match status" value="1"/>
</dbReference>
<evidence type="ECO:0000256" key="8">
    <source>
        <dbReference type="PROSITE-ProRule" id="PRU00703"/>
    </source>
</evidence>
<dbReference type="Proteomes" id="UP000019681">
    <property type="component" value="Unassembled WGS sequence"/>
</dbReference>
<comment type="caution">
    <text evidence="9">Lacks conserved residue(s) required for the propagation of feature annotation.</text>
</comment>
<reference evidence="11 12" key="1">
    <citation type="journal article" date="2014" name="Genome Announc.">
        <title>Draft Genome Sequence of Fervidicella metallireducens Strain AeBT, an Iron-Reducing Thermoanaerobe from the Great Artesian Basin.</title>
        <authorList>
            <person name="Patel B.K."/>
        </authorList>
    </citation>
    <scope>NUCLEOTIDE SEQUENCE [LARGE SCALE GENOMIC DNA]</scope>
    <source>
        <strain evidence="11 12">AeB</strain>
    </source>
</reference>
<evidence type="ECO:0000256" key="4">
    <source>
        <dbReference type="ARBA" id="ARBA00022692"/>
    </source>
</evidence>
<feature type="transmembrane region" description="Helical" evidence="9">
    <location>
        <begin position="385"/>
        <end position="406"/>
    </location>
</feature>
<keyword evidence="12" id="KW-1185">Reference proteome</keyword>
<evidence type="ECO:0000256" key="6">
    <source>
        <dbReference type="ARBA" id="ARBA00022989"/>
    </source>
</evidence>
<accession>A0A017RY63</accession>
<dbReference type="SUPFAM" id="SSF54631">
    <property type="entry name" value="CBS-domain pair"/>
    <property type="match status" value="1"/>
</dbReference>
<dbReference type="PANTHER" id="PTHR43773:SF1">
    <property type="entry name" value="MAGNESIUM TRANSPORTER MGTE"/>
    <property type="match status" value="1"/>
</dbReference>
<evidence type="ECO:0000259" key="10">
    <source>
        <dbReference type="PROSITE" id="PS51371"/>
    </source>
</evidence>
<dbReference type="InterPro" id="IPR036739">
    <property type="entry name" value="SLC41_membr_dom_sf"/>
</dbReference>
<dbReference type="EMBL" id="AZQP01000005">
    <property type="protein sequence ID" value="EYE89354.1"/>
    <property type="molecule type" value="Genomic_DNA"/>
</dbReference>
<gene>
    <name evidence="11" type="ORF">Q428_02650</name>
</gene>
<keyword evidence="8" id="KW-0129">CBS domain</keyword>
<comment type="caution">
    <text evidence="11">The sequence shown here is derived from an EMBL/GenBank/DDBJ whole genome shotgun (WGS) entry which is preliminary data.</text>
</comment>
<evidence type="ECO:0000256" key="2">
    <source>
        <dbReference type="ARBA" id="ARBA00009749"/>
    </source>
</evidence>
<dbReference type="AlphaFoldDB" id="A0A017RY63"/>
<keyword evidence="6 9" id="KW-1133">Transmembrane helix</keyword>
<keyword evidence="9" id="KW-0479">Metal-binding</keyword>
<dbReference type="InterPro" id="IPR046342">
    <property type="entry name" value="CBS_dom_sf"/>
</dbReference>
<comment type="function">
    <text evidence="9">Acts as a magnesium transporter.</text>
</comment>
<evidence type="ECO:0000256" key="5">
    <source>
        <dbReference type="ARBA" id="ARBA00022842"/>
    </source>
</evidence>
<sequence>MNEKIIRLLKEKNFKALREEIIELNEVNIAEIIEELNKNEAVILYRMLPKDLAVDVFAYLSNEQQMNIINSITDKEIKHIVDELFFDDMIDFLEEMPANVVKKILENAKEEERNLINQFLNYPENSAGSLITIEYVDLRKDMTVKEAIKHLKETGLEKETIYTCYVTDGSRKLEGIISLRKLVISQEDEIIEDIMETDVVYVHTHDDQEMVASVFKKYDFLALPVLDKEERLVGIITIDDIVDVIEQENTEDFQKMAGMEPSEIEYLDANVFTLAKNRIAWLLILMISATFTGRIIQRYENVLQSVAILAAFIPMLMDTGGNAGSQSSTLVIRGLALEEIKTKDFFKVISKELRVSFIVGIVLSLINFLRIYFIEKISFKISLTVTITLFVTIMLAKIVGGILPIVARKFKLDPAIMASPLITTIVDAVALIVYFSFATMILGI</sequence>
<dbReference type="PANTHER" id="PTHR43773">
    <property type="entry name" value="MAGNESIUM TRANSPORTER MGTE"/>
    <property type="match status" value="1"/>
</dbReference>
<dbReference type="Gene3D" id="1.10.357.20">
    <property type="entry name" value="SLC41 divalent cation transporters, integral membrane domain"/>
    <property type="match status" value="1"/>
</dbReference>
<dbReference type="Gene3D" id="3.10.580.10">
    <property type="entry name" value="CBS-domain"/>
    <property type="match status" value="1"/>
</dbReference>
<keyword evidence="7 9" id="KW-0472">Membrane</keyword>
<dbReference type="Pfam" id="PF03448">
    <property type="entry name" value="MgtE_N"/>
    <property type="match status" value="1"/>
</dbReference>
<dbReference type="GO" id="GO:0015095">
    <property type="term" value="F:magnesium ion transmembrane transporter activity"/>
    <property type="evidence" value="ECO:0007669"/>
    <property type="project" value="UniProtKB-UniRule"/>
</dbReference>
<evidence type="ECO:0000256" key="9">
    <source>
        <dbReference type="RuleBase" id="RU362011"/>
    </source>
</evidence>
<comment type="similarity">
    <text evidence="2 9">Belongs to the SLC41A transporter family.</text>
</comment>
<name>A0A017RY63_9CLOT</name>
<dbReference type="Gene3D" id="1.25.60.10">
    <property type="entry name" value="MgtE N-terminal domain-like"/>
    <property type="match status" value="1"/>
</dbReference>
<dbReference type="InterPro" id="IPR006668">
    <property type="entry name" value="Mg_transptr_MgtE_intracell_dom"/>
</dbReference>
<evidence type="ECO:0000313" key="12">
    <source>
        <dbReference type="Proteomes" id="UP000019681"/>
    </source>
</evidence>
<dbReference type="NCBIfam" id="TIGR00400">
    <property type="entry name" value="mgtE"/>
    <property type="match status" value="1"/>
</dbReference>
<dbReference type="SMART" id="SM00116">
    <property type="entry name" value="CBS"/>
    <property type="match status" value="2"/>
</dbReference>
<dbReference type="InterPro" id="IPR038076">
    <property type="entry name" value="MgtE_N_sf"/>
</dbReference>
<keyword evidence="3 9" id="KW-0813">Transport</keyword>
<dbReference type="InterPro" id="IPR006669">
    <property type="entry name" value="MgtE_transporter"/>
</dbReference>
<dbReference type="RefSeq" id="WP_035377895.1">
    <property type="nucleotide sequence ID" value="NZ_AZQP01000005.1"/>
</dbReference>
<dbReference type="SMART" id="SM00924">
    <property type="entry name" value="MgtE_N"/>
    <property type="match status" value="1"/>
</dbReference>
<dbReference type="OrthoDB" id="9790355at2"/>
<comment type="subunit">
    <text evidence="9">Homodimer.</text>
</comment>